<protein>
    <submittedName>
        <fullName evidence="2">Kinase-like protein</fullName>
    </submittedName>
</protein>
<evidence type="ECO:0000259" key="1">
    <source>
        <dbReference type="Pfam" id="PF13456"/>
    </source>
</evidence>
<keyword evidence="2" id="KW-0418">Kinase</keyword>
<sequence length="66" mass="7474">MLVDLYAIYQGLSLAIDVKIEELLCYSDSLHCINLITGLNVKYHVHAVLIQDIRSCLLTTMFLFAT</sequence>
<evidence type="ECO:0000313" key="2">
    <source>
        <dbReference type="EMBL" id="MCI63961.1"/>
    </source>
</evidence>
<dbReference type="AlphaFoldDB" id="A0A392TRZ0"/>
<keyword evidence="2" id="KW-0808">Transferase</keyword>
<feature type="non-terminal residue" evidence="2">
    <location>
        <position position="66"/>
    </location>
</feature>
<dbReference type="SUPFAM" id="SSF53098">
    <property type="entry name" value="Ribonuclease H-like"/>
    <property type="match status" value="1"/>
</dbReference>
<dbReference type="Proteomes" id="UP000265520">
    <property type="component" value="Unassembled WGS sequence"/>
</dbReference>
<dbReference type="InterPro" id="IPR012337">
    <property type="entry name" value="RNaseH-like_sf"/>
</dbReference>
<dbReference type="GO" id="GO:0003676">
    <property type="term" value="F:nucleic acid binding"/>
    <property type="evidence" value="ECO:0007669"/>
    <property type="project" value="InterPro"/>
</dbReference>
<accession>A0A392TRZ0</accession>
<keyword evidence="3" id="KW-1185">Reference proteome</keyword>
<dbReference type="InterPro" id="IPR002156">
    <property type="entry name" value="RNaseH_domain"/>
</dbReference>
<evidence type="ECO:0000313" key="3">
    <source>
        <dbReference type="Proteomes" id="UP000265520"/>
    </source>
</evidence>
<feature type="domain" description="RNase H type-1" evidence="1">
    <location>
        <begin position="3"/>
        <end position="56"/>
    </location>
</feature>
<comment type="caution">
    <text evidence="2">The sequence shown here is derived from an EMBL/GenBank/DDBJ whole genome shotgun (WGS) entry which is preliminary data.</text>
</comment>
<name>A0A392TRZ0_9FABA</name>
<dbReference type="GO" id="GO:0004523">
    <property type="term" value="F:RNA-DNA hybrid ribonuclease activity"/>
    <property type="evidence" value="ECO:0007669"/>
    <property type="project" value="InterPro"/>
</dbReference>
<dbReference type="Pfam" id="PF13456">
    <property type="entry name" value="RVT_3"/>
    <property type="match status" value="1"/>
</dbReference>
<dbReference type="EMBL" id="LXQA010646606">
    <property type="protein sequence ID" value="MCI63961.1"/>
    <property type="molecule type" value="Genomic_DNA"/>
</dbReference>
<reference evidence="2 3" key="1">
    <citation type="journal article" date="2018" name="Front. Plant Sci.">
        <title>Red Clover (Trifolium pratense) and Zigzag Clover (T. medium) - A Picture of Genomic Similarities and Differences.</title>
        <authorList>
            <person name="Dluhosova J."/>
            <person name="Istvanek J."/>
            <person name="Nedelnik J."/>
            <person name="Repkova J."/>
        </authorList>
    </citation>
    <scope>NUCLEOTIDE SEQUENCE [LARGE SCALE GENOMIC DNA]</scope>
    <source>
        <strain evidence="3">cv. 10/8</strain>
        <tissue evidence="2">Leaf</tissue>
    </source>
</reference>
<dbReference type="GO" id="GO:0016301">
    <property type="term" value="F:kinase activity"/>
    <property type="evidence" value="ECO:0007669"/>
    <property type="project" value="UniProtKB-KW"/>
</dbReference>
<organism evidence="2 3">
    <name type="scientific">Trifolium medium</name>
    <dbReference type="NCBI Taxonomy" id="97028"/>
    <lineage>
        <taxon>Eukaryota</taxon>
        <taxon>Viridiplantae</taxon>
        <taxon>Streptophyta</taxon>
        <taxon>Embryophyta</taxon>
        <taxon>Tracheophyta</taxon>
        <taxon>Spermatophyta</taxon>
        <taxon>Magnoliopsida</taxon>
        <taxon>eudicotyledons</taxon>
        <taxon>Gunneridae</taxon>
        <taxon>Pentapetalae</taxon>
        <taxon>rosids</taxon>
        <taxon>fabids</taxon>
        <taxon>Fabales</taxon>
        <taxon>Fabaceae</taxon>
        <taxon>Papilionoideae</taxon>
        <taxon>50 kb inversion clade</taxon>
        <taxon>NPAAA clade</taxon>
        <taxon>Hologalegina</taxon>
        <taxon>IRL clade</taxon>
        <taxon>Trifolieae</taxon>
        <taxon>Trifolium</taxon>
    </lineage>
</organism>
<proteinExistence type="predicted"/>